<name>J9DM45_EDHAE</name>
<comment type="caution">
    <text evidence="1">The sequence shown here is derived from an EMBL/GenBank/DDBJ whole genome shotgun (WGS) entry which is preliminary data.</text>
</comment>
<organism evidence="1 2">
    <name type="scientific">Edhazardia aedis (strain USNM 41457)</name>
    <name type="common">Microsporidian parasite</name>
    <dbReference type="NCBI Taxonomy" id="1003232"/>
    <lineage>
        <taxon>Eukaryota</taxon>
        <taxon>Fungi</taxon>
        <taxon>Fungi incertae sedis</taxon>
        <taxon>Microsporidia</taxon>
        <taxon>Edhazardia</taxon>
    </lineage>
</organism>
<dbReference type="AlphaFoldDB" id="J9DM45"/>
<evidence type="ECO:0000313" key="1">
    <source>
        <dbReference type="EMBL" id="EJW03665.1"/>
    </source>
</evidence>
<evidence type="ECO:0000313" key="2">
    <source>
        <dbReference type="Proteomes" id="UP000003163"/>
    </source>
</evidence>
<reference evidence="2" key="2">
    <citation type="submission" date="2015-07" db="EMBL/GenBank/DDBJ databases">
        <title>Contrasting host-pathogen interactions and genome evolution in two generalist and specialist microsporidian pathogens of mosquitoes.</title>
        <authorList>
            <consortium name="The Broad Institute Genomics Platform"/>
            <consortium name="The Broad Institute Genome Sequencing Center for Infectious Disease"/>
            <person name="Cuomo C.A."/>
            <person name="Sanscrainte N.D."/>
            <person name="Goldberg J.M."/>
            <person name="Heiman D."/>
            <person name="Young S."/>
            <person name="Zeng Q."/>
            <person name="Becnel J.J."/>
            <person name="Birren B.W."/>
        </authorList>
    </citation>
    <scope>NUCLEOTIDE SEQUENCE [LARGE SCALE GENOMIC DNA]</scope>
    <source>
        <strain evidence="2">USNM 41457</strain>
    </source>
</reference>
<reference evidence="1 2" key="1">
    <citation type="submission" date="2011-08" db="EMBL/GenBank/DDBJ databases">
        <authorList>
            <person name="Liu Z.J."/>
            <person name="Shi F.L."/>
            <person name="Lu J.Q."/>
            <person name="Li M."/>
            <person name="Wang Z.L."/>
        </authorList>
    </citation>
    <scope>NUCLEOTIDE SEQUENCE [LARGE SCALE GENOMIC DNA]</scope>
    <source>
        <strain evidence="1 2">USNM 41457</strain>
    </source>
</reference>
<accession>J9DM45</accession>
<dbReference type="EMBL" id="AFBI03000032">
    <property type="protein sequence ID" value="EJW03665.1"/>
    <property type="molecule type" value="Genomic_DNA"/>
</dbReference>
<dbReference type="InParanoid" id="J9DM45"/>
<proteinExistence type="predicted"/>
<sequence length="105" mass="12722">MLLHVLRGENKYFVIDKNCKTYELKFTIRDKWNGNIDPFRIQLVNSNEVPHTSVGTNILCSRWIKYDLSLLSMLVENKLKIYKHIHIRRFRRMKINNKYNNLIEI</sequence>
<dbReference type="HOGENOM" id="CLU_2236544_0_0_1"/>
<dbReference type="Proteomes" id="UP000003163">
    <property type="component" value="Unassembled WGS sequence"/>
</dbReference>
<keyword evidence="2" id="KW-1185">Reference proteome</keyword>
<dbReference type="VEuPathDB" id="MicrosporidiaDB:EDEG_02014"/>
<gene>
    <name evidence="1" type="ORF">EDEG_02014</name>
</gene>
<protein>
    <submittedName>
        <fullName evidence="1">Uncharacterized protein</fullName>
    </submittedName>
</protein>